<reference evidence="1" key="1">
    <citation type="journal article" date="2015" name="Nature">
        <title>Complex archaea that bridge the gap between prokaryotes and eukaryotes.</title>
        <authorList>
            <person name="Spang A."/>
            <person name="Saw J.H."/>
            <person name="Jorgensen S.L."/>
            <person name="Zaremba-Niedzwiedzka K."/>
            <person name="Martijn J."/>
            <person name="Lind A.E."/>
            <person name="van Eijk R."/>
            <person name="Schleper C."/>
            <person name="Guy L."/>
            <person name="Ettema T.J."/>
        </authorList>
    </citation>
    <scope>NUCLEOTIDE SEQUENCE</scope>
</reference>
<protein>
    <submittedName>
        <fullName evidence="1">Uncharacterized protein</fullName>
    </submittedName>
</protein>
<accession>A0A0F9K4T0</accession>
<organism evidence="1">
    <name type="scientific">marine sediment metagenome</name>
    <dbReference type="NCBI Taxonomy" id="412755"/>
    <lineage>
        <taxon>unclassified sequences</taxon>
        <taxon>metagenomes</taxon>
        <taxon>ecological metagenomes</taxon>
    </lineage>
</organism>
<gene>
    <name evidence="1" type="ORF">LCGC14_1679790</name>
</gene>
<sequence length="78" mass="8885">MDCLEKLVDCIGRLNKGEIDADTSCQIEKQILTDEIQDTELLNFAIENISELFGYIAQGNLNIRIHRDITGDVVWGRF</sequence>
<evidence type="ECO:0000313" key="1">
    <source>
        <dbReference type="EMBL" id="KKM17038.1"/>
    </source>
</evidence>
<name>A0A0F9K4T0_9ZZZZ</name>
<comment type="caution">
    <text evidence="1">The sequence shown here is derived from an EMBL/GenBank/DDBJ whole genome shotgun (WGS) entry which is preliminary data.</text>
</comment>
<dbReference type="EMBL" id="LAZR01014538">
    <property type="protein sequence ID" value="KKM17038.1"/>
    <property type="molecule type" value="Genomic_DNA"/>
</dbReference>
<proteinExistence type="predicted"/>
<dbReference type="AlphaFoldDB" id="A0A0F9K4T0"/>